<evidence type="ECO:0000259" key="1">
    <source>
        <dbReference type="Pfam" id="PF00085"/>
    </source>
</evidence>
<proteinExistence type="predicted"/>
<dbReference type="CDD" id="cd02947">
    <property type="entry name" value="TRX_family"/>
    <property type="match status" value="1"/>
</dbReference>
<dbReference type="Gene3D" id="3.40.30.10">
    <property type="entry name" value="Glutaredoxin"/>
    <property type="match status" value="1"/>
</dbReference>
<comment type="caution">
    <text evidence="2">The sequence shown here is derived from an EMBL/GenBank/DDBJ whole genome shotgun (WGS) entry which is preliminary data.</text>
</comment>
<feature type="domain" description="Thioredoxin" evidence="1">
    <location>
        <begin position="2"/>
        <end position="77"/>
    </location>
</feature>
<dbReference type="EMBL" id="JAVRHZ010000005">
    <property type="protein sequence ID" value="MDT0556189.1"/>
    <property type="molecule type" value="Genomic_DNA"/>
</dbReference>
<gene>
    <name evidence="2" type="ORF">RM538_09245</name>
</gene>
<dbReference type="Pfam" id="PF00085">
    <property type="entry name" value="Thioredoxin"/>
    <property type="match status" value="1"/>
</dbReference>
<dbReference type="SUPFAM" id="SSF52833">
    <property type="entry name" value="Thioredoxin-like"/>
    <property type="match status" value="1"/>
</dbReference>
<keyword evidence="3" id="KW-1185">Reference proteome</keyword>
<accession>A0ABU2YDC3</accession>
<evidence type="ECO:0000313" key="3">
    <source>
        <dbReference type="Proteomes" id="UP001254488"/>
    </source>
</evidence>
<dbReference type="InterPro" id="IPR036249">
    <property type="entry name" value="Thioredoxin-like_sf"/>
</dbReference>
<sequence>MENFKNIISQETPVLIDFFNTTCDPCEMLTLVLKHAKNNLGKRVDVLQINLDENQDIAKQCQIHSTATMLLFQKGEIKWHS</sequence>
<protein>
    <submittedName>
        <fullName evidence="2">Thioredoxin family protein</fullName>
    </submittedName>
</protein>
<evidence type="ECO:0000313" key="2">
    <source>
        <dbReference type="EMBL" id="MDT0556189.1"/>
    </source>
</evidence>
<organism evidence="2 3">
    <name type="scientific">Patiriisocius hiemis</name>
    <dbReference type="NCBI Taxonomy" id="3075604"/>
    <lineage>
        <taxon>Bacteria</taxon>
        <taxon>Pseudomonadati</taxon>
        <taxon>Bacteroidota</taxon>
        <taxon>Flavobacteriia</taxon>
        <taxon>Flavobacteriales</taxon>
        <taxon>Flavobacteriaceae</taxon>
        <taxon>Patiriisocius</taxon>
    </lineage>
</organism>
<dbReference type="InterPro" id="IPR013766">
    <property type="entry name" value="Thioredoxin_domain"/>
</dbReference>
<name>A0ABU2YDC3_9FLAO</name>
<dbReference type="Proteomes" id="UP001254488">
    <property type="component" value="Unassembled WGS sequence"/>
</dbReference>
<dbReference type="RefSeq" id="WP_311333144.1">
    <property type="nucleotide sequence ID" value="NZ_JAVRHZ010000005.1"/>
</dbReference>
<dbReference type="PANTHER" id="PTHR45663">
    <property type="entry name" value="GEO12009P1"/>
    <property type="match status" value="1"/>
</dbReference>
<reference evidence="2 3" key="1">
    <citation type="submission" date="2023-09" db="EMBL/GenBank/DDBJ databases">
        <authorList>
            <person name="Rey-Velasco X."/>
        </authorList>
    </citation>
    <scope>NUCLEOTIDE SEQUENCE [LARGE SCALE GENOMIC DNA]</scope>
    <source>
        <strain evidence="2 3">W242</strain>
    </source>
</reference>
<dbReference type="PANTHER" id="PTHR45663:SF11">
    <property type="entry name" value="GEO12009P1"/>
    <property type="match status" value="1"/>
</dbReference>